<evidence type="ECO:0000256" key="4">
    <source>
        <dbReference type="ARBA" id="ARBA00011187"/>
    </source>
</evidence>
<feature type="compositionally biased region" description="Basic residues" evidence="8">
    <location>
        <begin position="8"/>
        <end position="25"/>
    </location>
</feature>
<accession>A0ABR3PCR1</accession>
<organism evidence="9 10">
    <name type="scientific">Neodothiora populina</name>
    <dbReference type="NCBI Taxonomy" id="2781224"/>
    <lineage>
        <taxon>Eukaryota</taxon>
        <taxon>Fungi</taxon>
        <taxon>Dikarya</taxon>
        <taxon>Ascomycota</taxon>
        <taxon>Pezizomycotina</taxon>
        <taxon>Dothideomycetes</taxon>
        <taxon>Dothideomycetidae</taxon>
        <taxon>Dothideales</taxon>
        <taxon>Dothioraceae</taxon>
        <taxon>Neodothiora</taxon>
    </lineage>
</organism>
<reference evidence="9 10" key="1">
    <citation type="submission" date="2024-07" db="EMBL/GenBank/DDBJ databases">
        <title>Draft sequence of the Neodothiora populina.</title>
        <authorList>
            <person name="Drown D.D."/>
            <person name="Schuette U.S."/>
            <person name="Buechlein A.B."/>
            <person name="Rusch D.R."/>
            <person name="Winton L.W."/>
            <person name="Adams G.A."/>
        </authorList>
    </citation>
    <scope>NUCLEOTIDE SEQUENCE [LARGE SCALE GENOMIC DNA]</scope>
    <source>
        <strain evidence="9 10">CPC 39397</strain>
    </source>
</reference>
<evidence type="ECO:0000313" key="10">
    <source>
        <dbReference type="Proteomes" id="UP001562354"/>
    </source>
</evidence>
<proteinExistence type="inferred from homology"/>
<feature type="compositionally biased region" description="Basic residues" evidence="8">
    <location>
        <begin position="223"/>
        <end position="232"/>
    </location>
</feature>
<evidence type="ECO:0000256" key="3">
    <source>
        <dbReference type="ARBA" id="ARBA00008479"/>
    </source>
</evidence>
<feature type="region of interest" description="Disordered" evidence="8">
    <location>
        <begin position="110"/>
        <end position="138"/>
    </location>
</feature>
<dbReference type="EMBL" id="JBFMKM010000009">
    <property type="protein sequence ID" value="KAL1303929.1"/>
    <property type="molecule type" value="Genomic_DNA"/>
</dbReference>
<evidence type="ECO:0000256" key="5">
    <source>
        <dbReference type="ARBA" id="ARBA00015522"/>
    </source>
</evidence>
<gene>
    <name evidence="9" type="ORF">AAFC00_000382</name>
</gene>
<dbReference type="PANTHER" id="PTHR13243">
    <property type="entry name" value="HSPC111 PROTEIN-RELATED"/>
    <property type="match status" value="1"/>
</dbReference>
<comment type="caution">
    <text evidence="9">The sequence shown here is derived from an EMBL/GenBank/DDBJ whole genome shotgun (WGS) entry which is preliminary data.</text>
</comment>
<evidence type="ECO:0000256" key="8">
    <source>
        <dbReference type="SAM" id="MobiDB-lite"/>
    </source>
</evidence>
<comment type="subunit">
    <text evidence="4">Component of the pre-66S ribosomal particle.</text>
</comment>
<feature type="region of interest" description="Disordered" evidence="8">
    <location>
        <begin position="209"/>
        <end position="232"/>
    </location>
</feature>
<dbReference type="RefSeq" id="XP_069200204.1">
    <property type="nucleotide sequence ID" value="XM_069343507.1"/>
</dbReference>
<dbReference type="InterPro" id="IPR019002">
    <property type="entry name" value="Ribosome_biogenesis_Nop16"/>
</dbReference>
<dbReference type="Pfam" id="PF09420">
    <property type="entry name" value="Nop16"/>
    <property type="match status" value="1"/>
</dbReference>
<dbReference type="GeneID" id="95974085"/>
<dbReference type="PANTHER" id="PTHR13243:SF1">
    <property type="entry name" value="NUCLEOLAR PROTEIN 16"/>
    <property type="match status" value="1"/>
</dbReference>
<evidence type="ECO:0000256" key="2">
    <source>
        <dbReference type="ARBA" id="ARBA00004604"/>
    </source>
</evidence>
<sequence length="232" mass="26188">MGRELQKKKNRSSVSKVRQKPKSKKKILNNAIIAANWNQKETLTQNYRRLGLAHKLNAATGGTEKTTAMLEDGEQNKSADKLSIHTKIPKMLDVSEVRIERDPETGAILRVIDENNKKPNPLNDPLNDLDDDDEDEDGTEWRGFANEHGVVEASIPSGDGKTAVVRELEAVAARPADKKPRKPSERESEWIQSLVEKHGEDYLAMSRDMKMNPMQQTVGDLKRRVKKWKAAQ</sequence>
<comment type="subcellular location">
    <subcellularLocation>
        <location evidence="2">Nucleus</location>
        <location evidence="2">Nucleolus</location>
    </subcellularLocation>
</comment>
<keyword evidence="10" id="KW-1185">Reference proteome</keyword>
<evidence type="ECO:0000256" key="1">
    <source>
        <dbReference type="ARBA" id="ARBA00002889"/>
    </source>
</evidence>
<feature type="compositionally biased region" description="Acidic residues" evidence="8">
    <location>
        <begin position="127"/>
        <end position="138"/>
    </location>
</feature>
<comment type="similarity">
    <text evidence="3">Belongs to the NOP16 family.</text>
</comment>
<evidence type="ECO:0000256" key="7">
    <source>
        <dbReference type="ARBA" id="ARBA00023274"/>
    </source>
</evidence>
<evidence type="ECO:0000256" key="6">
    <source>
        <dbReference type="ARBA" id="ARBA00023242"/>
    </source>
</evidence>
<protein>
    <recommendedName>
        <fullName evidence="5">Nucleolar protein 16</fullName>
    </recommendedName>
</protein>
<keyword evidence="7" id="KW-0687">Ribonucleoprotein</keyword>
<evidence type="ECO:0000313" key="9">
    <source>
        <dbReference type="EMBL" id="KAL1303929.1"/>
    </source>
</evidence>
<dbReference type="Proteomes" id="UP001562354">
    <property type="component" value="Unassembled WGS sequence"/>
</dbReference>
<keyword evidence="6" id="KW-0539">Nucleus</keyword>
<feature type="region of interest" description="Disordered" evidence="8">
    <location>
        <begin position="1"/>
        <end position="25"/>
    </location>
</feature>
<comment type="function">
    <text evidence="1">Involved in the biogenesis of the 60S ribosomal subunit.</text>
</comment>
<name>A0ABR3PCR1_9PEZI</name>